<gene>
    <name evidence="2" type="ORF">BN860_01574g</name>
</gene>
<protein>
    <submittedName>
        <fullName evidence="2">ZYBA0S11-01574g1_1</fullName>
    </submittedName>
</protein>
<evidence type="ECO:0000313" key="2">
    <source>
        <dbReference type="EMBL" id="CDF91381.1"/>
    </source>
</evidence>
<keyword evidence="1" id="KW-1133">Transmembrane helix</keyword>
<dbReference type="EMBL" id="HG316464">
    <property type="protein sequence ID" value="CDF91381.1"/>
    <property type="molecule type" value="Genomic_DNA"/>
</dbReference>
<feature type="transmembrane region" description="Helical" evidence="1">
    <location>
        <begin position="12"/>
        <end position="32"/>
    </location>
</feature>
<name>A0A8J2TA48_ZYGB2</name>
<accession>A0A8J2TA48</accession>
<organism evidence="2 3">
    <name type="scientific">Zygosaccharomyces bailii (strain CLIB 213 / ATCC 58445 / CBS 680 / BCRC 21525 / NBRC 1098 / NCYC 1416 / NRRL Y-2227)</name>
    <dbReference type="NCBI Taxonomy" id="1333698"/>
    <lineage>
        <taxon>Eukaryota</taxon>
        <taxon>Fungi</taxon>
        <taxon>Dikarya</taxon>
        <taxon>Ascomycota</taxon>
        <taxon>Saccharomycotina</taxon>
        <taxon>Saccharomycetes</taxon>
        <taxon>Saccharomycetales</taxon>
        <taxon>Saccharomycetaceae</taxon>
        <taxon>Zygosaccharomyces</taxon>
    </lineage>
</organism>
<proteinExistence type="predicted"/>
<dbReference type="Proteomes" id="UP000019375">
    <property type="component" value="Unassembled WGS sequence"/>
</dbReference>
<sequence length="94" mass="10509">MARFKAFDLVTLGVITVGGIYMGTQFFGPLVIDQLKKDGNLRSDIDIPEFDDEKEKSPWSEDLRSQLVKIHEQELQQKALQEAASDSLQGPSKA</sequence>
<keyword evidence="1" id="KW-0812">Transmembrane</keyword>
<dbReference type="AlphaFoldDB" id="A0A8J2TA48"/>
<keyword evidence="3" id="KW-1185">Reference proteome</keyword>
<dbReference type="OrthoDB" id="4080273at2759"/>
<reference evidence="3" key="1">
    <citation type="journal article" date="2013" name="Genome Announc.">
        <title>Genome sequence of the food spoilage yeast Zygosaccharomyces bailii CLIB 213(T).</title>
        <authorList>
            <person name="Galeote V."/>
            <person name="Bigey F."/>
            <person name="Devillers H."/>
            <person name="Neuveglise C."/>
            <person name="Dequin S."/>
        </authorList>
    </citation>
    <scope>NUCLEOTIDE SEQUENCE [LARGE SCALE GENOMIC DNA]</scope>
    <source>
        <strain evidence="3">CLIB 213 / ATCC 58445 / CBS 680 / CCRC 21525 / NBRC 1098 / NCYC 1416 / NRRL Y-2227</strain>
    </source>
</reference>
<keyword evidence="1" id="KW-0472">Membrane</keyword>
<evidence type="ECO:0000256" key="1">
    <source>
        <dbReference type="SAM" id="Phobius"/>
    </source>
</evidence>
<evidence type="ECO:0000313" key="3">
    <source>
        <dbReference type="Proteomes" id="UP000019375"/>
    </source>
</evidence>